<organism evidence="2 3">
    <name type="scientific">Pontibacter qinzhouensis</name>
    <dbReference type="NCBI Taxonomy" id="2603253"/>
    <lineage>
        <taxon>Bacteria</taxon>
        <taxon>Pseudomonadati</taxon>
        <taxon>Bacteroidota</taxon>
        <taxon>Cytophagia</taxon>
        <taxon>Cytophagales</taxon>
        <taxon>Hymenobacteraceae</taxon>
        <taxon>Pontibacter</taxon>
    </lineage>
</organism>
<proteinExistence type="predicted"/>
<accession>A0A5C8KBC8</accession>
<evidence type="ECO:0000313" key="2">
    <source>
        <dbReference type="EMBL" id="TXK47433.1"/>
    </source>
</evidence>
<sequence length="90" mass="9869">MTGCSSQPIDDQTSAAGQKELPKDVISVTRPLIGGQLYDEASFEGTTLTSFESSQELQILDTSDVIFTKVRVLKEEKEYTGFIPKAILPE</sequence>
<keyword evidence="3" id="KW-1185">Reference proteome</keyword>
<comment type="caution">
    <text evidence="2">The sequence shown here is derived from an EMBL/GenBank/DDBJ whole genome shotgun (WGS) entry which is preliminary data.</text>
</comment>
<evidence type="ECO:0008006" key="4">
    <source>
        <dbReference type="Google" id="ProtNLM"/>
    </source>
</evidence>
<feature type="region of interest" description="Disordered" evidence="1">
    <location>
        <begin position="1"/>
        <end position="22"/>
    </location>
</feature>
<feature type="compositionally biased region" description="Polar residues" evidence="1">
    <location>
        <begin position="1"/>
        <end position="16"/>
    </location>
</feature>
<dbReference type="AlphaFoldDB" id="A0A5C8KBC8"/>
<name>A0A5C8KBC8_9BACT</name>
<protein>
    <recommendedName>
        <fullName evidence="4">SH3 domain-containing protein</fullName>
    </recommendedName>
</protein>
<reference evidence="2 3" key="1">
    <citation type="submission" date="2019-08" db="EMBL/GenBank/DDBJ databases">
        <authorList>
            <person name="Shi S."/>
        </authorList>
    </citation>
    <scope>NUCLEOTIDE SEQUENCE [LARGE SCALE GENOMIC DNA]</scope>
    <source>
        <strain evidence="2 3">GY10130</strain>
    </source>
</reference>
<dbReference type="OrthoDB" id="852598at2"/>
<evidence type="ECO:0000313" key="3">
    <source>
        <dbReference type="Proteomes" id="UP000321926"/>
    </source>
</evidence>
<dbReference type="Proteomes" id="UP000321926">
    <property type="component" value="Unassembled WGS sequence"/>
</dbReference>
<dbReference type="EMBL" id="VRTY01000029">
    <property type="protein sequence ID" value="TXK47433.1"/>
    <property type="molecule type" value="Genomic_DNA"/>
</dbReference>
<dbReference type="RefSeq" id="WP_147921517.1">
    <property type="nucleotide sequence ID" value="NZ_VRTY01000029.1"/>
</dbReference>
<gene>
    <name evidence="2" type="ORF">FVR03_09560</name>
</gene>
<evidence type="ECO:0000256" key="1">
    <source>
        <dbReference type="SAM" id="MobiDB-lite"/>
    </source>
</evidence>